<organism evidence="2 3">
    <name type="scientific">Glomus cerebriforme</name>
    <dbReference type="NCBI Taxonomy" id="658196"/>
    <lineage>
        <taxon>Eukaryota</taxon>
        <taxon>Fungi</taxon>
        <taxon>Fungi incertae sedis</taxon>
        <taxon>Mucoromycota</taxon>
        <taxon>Glomeromycotina</taxon>
        <taxon>Glomeromycetes</taxon>
        <taxon>Glomerales</taxon>
        <taxon>Glomeraceae</taxon>
        <taxon>Glomus</taxon>
    </lineage>
</organism>
<feature type="signal peptide" evidence="1">
    <location>
        <begin position="1"/>
        <end position="25"/>
    </location>
</feature>
<reference evidence="2" key="1">
    <citation type="submission" date="2018-06" db="EMBL/GenBank/DDBJ databases">
        <title>Comparative genomics reveals the genomic features of Rhizophagus irregularis, R. cerebriforme, R. diaphanum and Gigaspora rosea, and their symbiotic lifestyle signature.</title>
        <authorList>
            <person name="Morin E."/>
            <person name="San Clemente H."/>
            <person name="Chen E.C.H."/>
            <person name="De La Providencia I."/>
            <person name="Hainaut M."/>
            <person name="Kuo A."/>
            <person name="Kohler A."/>
            <person name="Murat C."/>
            <person name="Tang N."/>
            <person name="Roy S."/>
            <person name="Loubradou J."/>
            <person name="Henrissat B."/>
            <person name="Grigoriev I.V."/>
            <person name="Corradi N."/>
            <person name="Roux C."/>
            <person name="Martin F.M."/>
        </authorList>
    </citation>
    <scope>NUCLEOTIDE SEQUENCE [LARGE SCALE GENOMIC DNA]</scope>
    <source>
        <strain evidence="2">DAOM 227022</strain>
    </source>
</reference>
<name>A0A397T9A5_9GLOM</name>
<proteinExistence type="predicted"/>
<keyword evidence="3" id="KW-1185">Reference proteome</keyword>
<keyword evidence="1" id="KW-0732">Signal</keyword>
<evidence type="ECO:0000256" key="1">
    <source>
        <dbReference type="SAM" id="SignalP"/>
    </source>
</evidence>
<dbReference type="OrthoDB" id="10498501at2759"/>
<evidence type="ECO:0000313" key="2">
    <source>
        <dbReference type="EMBL" id="RIA93909.1"/>
    </source>
</evidence>
<dbReference type="Proteomes" id="UP000265703">
    <property type="component" value="Unassembled WGS sequence"/>
</dbReference>
<gene>
    <name evidence="2" type="ORF">C1645_761275</name>
</gene>
<feature type="chain" id="PRO_5017303892" evidence="1">
    <location>
        <begin position="26"/>
        <end position="105"/>
    </location>
</feature>
<accession>A0A397T9A5</accession>
<dbReference type="AlphaFoldDB" id="A0A397T9A5"/>
<comment type="caution">
    <text evidence="2">The sequence shown here is derived from an EMBL/GenBank/DDBJ whole genome shotgun (WGS) entry which is preliminary data.</text>
</comment>
<sequence length="105" mass="10981">MMNSKVITISTFLLVLICVILSVTAAPMSYPNIVARNGKGIKGGKNDPNSNENVNNLLSDSFAVTSLGKGGNNIDLQPYDDNDVVPGNVAKDGNKALGDGKGFKI</sequence>
<dbReference type="EMBL" id="QKYT01000094">
    <property type="protein sequence ID" value="RIA93909.1"/>
    <property type="molecule type" value="Genomic_DNA"/>
</dbReference>
<protein>
    <submittedName>
        <fullName evidence="2">Uncharacterized protein</fullName>
    </submittedName>
</protein>
<evidence type="ECO:0000313" key="3">
    <source>
        <dbReference type="Proteomes" id="UP000265703"/>
    </source>
</evidence>